<reference evidence="3 4" key="1">
    <citation type="submission" date="2023-03" db="EMBL/GenBank/DDBJ databases">
        <title>Genome sequence of Microbacterium sp. KACC 23027.</title>
        <authorList>
            <person name="Kim S."/>
            <person name="Heo J."/>
            <person name="Kwon S.-W."/>
        </authorList>
    </citation>
    <scope>NUCLEOTIDE SEQUENCE [LARGE SCALE GENOMIC DNA]</scope>
    <source>
        <strain evidence="3 4">KACC 23027</strain>
    </source>
</reference>
<proteinExistence type="predicted"/>
<feature type="transmembrane region" description="Helical" evidence="2">
    <location>
        <begin position="36"/>
        <end position="56"/>
    </location>
</feature>
<organism evidence="3 4">
    <name type="scientific">Microbacterium horticulturae</name>
    <dbReference type="NCBI Taxonomy" id="3028316"/>
    <lineage>
        <taxon>Bacteria</taxon>
        <taxon>Bacillati</taxon>
        <taxon>Actinomycetota</taxon>
        <taxon>Actinomycetes</taxon>
        <taxon>Micrococcales</taxon>
        <taxon>Microbacteriaceae</taxon>
        <taxon>Microbacterium</taxon>
    </lineage>
</organism>
<accession>A0ABY8C516</accession>
<feature type="region of interest" description="Disordered" evidence="1">
    <location>
        <begin position="155"/>
        <end position="190"/>
    </location>
</feature>
<evidence type="ECO:0000313" key="3">
    <source>
        <dbReference type="EMBL" id="WEG10156.1"/>
    </source>
</evidence>
<evidence type="ECO:0000256" key="1">
    <source>
        <dbReference type="SAM" id="MobiDB-lite"/>
    </source>
</evidence>
<keyword evidence="2" id="KW-0812">Transmembrane</keyword>
<keyword evidence="2" id="KW-1133">Transmembrane helix</keyword>
<name>A0ABY8C516_9MICO</name>
<dbReference type="Proteomes" id="UP001214553">
    <property type="component" value="Chromosome"/>
</dbReference>
<evidence type="ECO:0000256" key="2">
    <source>
        <dbReference type="SAM" id="Phobius"/>
    </source>
</evidence>
<gene>
    <name evidence="3" type="ORF">PU630_06275</name>
</gene>
<dbReference type="RefSeq" id="WP_275279482.1">
    <property type="nucleotide sequence ID" value="NZ_CP119108.1"/>
</dbReference>
<evidence type="ECO:0008006" key="5">
    <source>
        <dbReference type="Google" id="ProtNLM"/>
    </source>
</evidence>
<keyword evidence="4" id="KW-1185">Reference proteome</keyword>
<keyword evidence="2" id="KW-0472">Membrane</keyword>
<sequence>MSAQAATARPLSTPAARPVRRLRALELPALRRRPRLWYGLIAVAAALGIVGAQMVLSVMTTQSSYELARLNSQHHELTLQKQVLDDELAGLGSPQYLAANAAALGMVVDKTPSYLRLSDGKILGAQKAASSTSAITLGKGSVANELIADTPLVTDPHATIDGNDKQKKTSTTENMTPVPVTDGLPTVRTH</sequence>
<protein>
    <recommendedName>
        <fullName evidence="5">Cell division protein FtsL</fullName>
    </recommendedName>
</protein>
<dbReference type="EMBL" id="CP119108">
    <property type="protein sequence ID" value="WEG10156.1"/>
    <property type="molecule type" value="Genomic_DNA"/>
</dbReference>
<evidence type="ECO:0000313" key="4">
    <source>
        <dbReference type="Proteomes" id="UP001214553"/>
    </source>
</evidence>